<dbReference type="EMBL" id="QKWJ01000063">
    <property type="protein sequence ID" value="RDK06416.1"/>
    <property type="molecule type" value="Genomic_DNA"/>
</dbReference>
<dbReference type="Proteomes" id="UP000255165">
    <property type="component" value="Unassembled WGS sequence"/>
</dbReference>
<comment type="caution">
    <text evidence="1">The sequence shown here is derived from an EMBL/GenBank/DDBJ whole genome shotgun (WGS) entry which is preliminary data.</text>
</comment>
<organism evidence="1 2">
    <name type="scientific">Cupriavidus lacunae</name>
    <dbReference type="NCBI Taxonomy" id="2666307"/>
    <lineage>
        <taxon>Bacteria</taxon>
        <taxon>Pseudomonadati</taxon>
        <taxon>Pseudomonadota</taxon>
        <taxon>Betaproteobacteria</taxon>
        <taxon>Burkholderiales</taxon>
        <taxon>Burkholderiaceae</taxon>
        <taxon>Cupriavidus</taxon>
    </lineage>
</organism>
<evidence type="ECO:0000313" key="1">
    <source>
        <dbReference type="EMBL" id="RDK06416.1"/>
    </source>
</evidence>
<dbReference type="Gene3D" id="1.20.1290.10">
    <property type="entry name" value="AhpD-like"/>
    <property type="match status" value="1"/>
</dbReference>
<dbReference type="PANTHER" id="PTHR34846">
    <property type="entry name" value="4-CARBOXYMUCONOLACTONE DECARBOXYLASE FAMILY PROTEIN (AFU_ORTHOLOGUE AFUA_6G11590)"/>
    <property type="match status" value="1"/>
</dbReference>
<dbReference type="AlphaFoldDB" id="A0A370NLD9"/>
<dbReference type="SUPFAM" id="SSF69118">
    <property type="entry name" value="AhpD-like"/>
    <property type="match status" value="1"/>
</dbReference>
<dbReference type="PANTHER" id="PTHR34846:SF11">
    <property type="entry name" value="4-CARBOXYMUCONOLACTONE DECARBOXYLASE FAMILY PROTEIN (AFU_ORTHOLOGUE AFUA_6G11590)"/>
    <property type="match status" value="1"/>
</dbReference>
<reference evidence="2" key="1">
    <citation type="submission" date="2018-06" db="EMBL/GenBank/DDBJ databases">
        <authorList>
            <person name="Feng T."/>
            <person name="Jeon C.O."/>
        </authorList>
    </citation>
    <scope>NUCLEOTIDE SEQUENCE [LARGE SCALE GENOMIC DNA]</scope>
    <source>
        <strain evidence="2">S23</strain>
    </source>
</reference>
<dbReference type="RefSeq" id="WP_115215153.1">
    <property type="nucleotide sequence ID" value="NZ_QKWJ01000063.1"/>
</dbReference>
<protein>
    <recommendedName>
        <fullName evidence="3">Carboxymuconolactone decarboxylase family protein</fullName>
    </recommendedName>
</protein>
<evidence type="ECO:0008006" key="3">
    <source>
        <dbReference type="Google" id="ProtNLM"/>
    </source>
</evidence>
<keyword evidence="2" id="KW-1185">Reference proteome</keyword>
<accession>A0A370NLD9</accession>
<evidence type="ECO:0000313" key="2">
    <source>
        <dbReference type="Proteomes" id="UP000255165"/>
    </source>
</evidence>
<proteinExistence type="predicted"/>
<sequence>MSLRIGETAGRPYRIAETDMTPAQADLVNRIRTGPRKDLPVNMEIWLHSPEFAEVANRFAEYVGHLAPMTRRVKEITILVVAAYWNSAFEWFWHERLGSELGLTSEQLATLKTRQFTRFDNEIEQAAYDLAVGLMEKRNVDDELHRRAVRVLGHQGVSDLVGLIGLYTMVAFSLDFYRVPVPD</sequence>
<name>A0A370NLD9_9BURK</name>
<dbReference type="InterPro" id="IPR029032">
    <property type="entry name" value="AhpD-like"/>
</dbReference>
<gene>
    <name evidence="1" type="ORF">DN412_31450</name>
</gene>